<dbReference type="Pfam" id="PF02770">
    <property type="entry name" value="Acyl-CoA_dh_M"/>
    <property type="match status" value="1"/>
</dbReference>
<comment type="cofactor">
    <cofactor evidence="1">
        <name>FAD</name>
        <dbReference type="ChEBI" id="CHEBI:57692"/>
    </cofactor>
</comment>
<dbReference type="Gene3D" id="1.10.540.10">
    <property type="entry name" value="Acyl-CoA dehydrogenase/oxidase, N-terminal domain"/>
    <property type="match status" value="1"/>
</dbReference>
<dbReference type="GO" id="GO:0050660">
    <property type="term" value="F:flavin adenine dinucleotide binding"/>
    <property type="evidence" value="ECO:0007669"/>
    <property type="project" value="InterPro"/>
</dbReference>
<feature type="domain" description="Acyl-CoA oxidase/dehydrogenase middle" evidence="6">
    <location>
        <begin position="149"/>
        <end position="252"/>
    </location>
</feature>
<protein>
    <recommendedName>
        <fullName evidence="9">Acyl-CoA dehydrogenase/oxidase C-terminal domain-containing protein</fullName>
    </recommendedName>
</protein>
<dbReference type="PANTHER" id="PTHR43884:SF12">
    <property type="entry name" value="ISOVALERYL-COA DEHYDROGENASE, MITOCHONDRIAL-RELATED"/>
    <property type="match status" value="1"/>
</dbReference>
<dbReference type="Gene3D" id="2.40.110.10">
    <property type="entry name" value="Butyryl-CoA Dehydrogenase, subunit A, domain 2"/>
    <property type="match status" value="1"/>
</dbReference>
<dbReference type="PANTHER" id="PTHR43884">
    <property type="entry name" value="ACYL-COA DEHYDROGENASE"/>
    <property type="match status" value="1"/>
</dbReference>
<dbReference type="InterPro" id="IPR046373">
    <property type="entry name" value="Acyl-CoA_Oxase/DH_mid-dom_sf"/>
</dbReference>
<evidence type="ECO:0008006" key="9">
    <source>
        <dbReference type="Google" id="ProtNLM"/>
    </source>
</evidence>
<dbReference type="GO" id="GO:0003995">
    <property type="term" value="F:acyl-CoA dehydrogenase activity"/>
    <property type="evidence" value="ECO:0007669"/>
    <property type="project" value="TreeGrafter"/>
</dbReference>
<dbReference type="EMBL" id="UINC01005898">
    <property type="protein sequence ID" value="SVA24243.1"/>
    <property type="molecule type" value="Genomic_DNA"/>
</dbReference>
<dbReference type="SUPFAM" id="SSF56645">
    <property type="entry name" value="Acyl-CoA dehydrogenase NM domain-like"/>
    <property type="match status" value="1"/>
</dbReference>
<proteinExistence type="inferred from homology"/>
<dbReference type="AlphaFoldDB" id="A0A381UCB2"/>
<feature type="domain" description="Acyl-CoA dehydrogenase/oxidase N-terminal" evidence="7">
    <location>
        <begin position="21"/>
        <end position="141"/>
    </location>
</feature>
<keyword evidence="3" id="KW-0285">Flavoprotein</keyword>
<dbReference type="InterPro" id="IPR009075">
    <property type="entry name" value="AcylCo_DH/oxidase_C"/>
</dbReference>
<keyword evidence="4" id="KW-0274">FAD</keyword>
<evidence type="ECO:0000256" key="4">
    <source>
        <dbReference type="ARBA" id="ARBA00022827"/>
    </source>
</evidence>
<dbReference type="Gene3D" id="1.20.140.10">
    <property type="entry name" value="Butyryl-CoA Dehydrogenase, subunit A, domain 3"/>
    <property type="match status" value="1"/>
</dbReference>
<evidence type="ECO:0000256" key="2">
    <source>
        <dbReference type="ARBA" id="ARBA00009347"/>
    </source>
</evidence>
<reference evidence="8" key="1">
    <citation type="submission" date="2018-05" db="EMBL/GenBank/DDBJ databases">
        <authorList>
            <person name="Lanie J.A."/>
            <person name="Ng W.-L."/>
            <person name="Kazmierczak K.M."/>
            <person name="Andrzejewski T.M."/>
            <person name="Davidsen T.M."/>
            <person name="Wayne K.J."/>
            <person name="Tettelin H."/>
            <person name="Glass J.I."/>
            <person name="Rusch D."/>
            <person name="Podicherti R."/>
            <person name="Tsui H.-C.T."/>
            <person name="Winkler M.E."/>
        </authorList>
    </citation>
    <scope>NUCLEOTIDE SEQUENCE</scope>
</reference>
<dbReference type="InterPro" id="IPR013786">
    <property type="entry name" value="AcylCoA_DH/ox_N"/>
</dbReference>
<dbReference type="SUPFAM" id="SSF47203">
    <property type="entry name" value="Acyl-CoA dehydrogenase C-terminal domain-like"/>
    <property type="match status" value="1"/>
</dbReference>
<evidence type="ECO:0000256" key="3">
    <source>
        <dbReference type="ARBA" id="ARBA00022630"/>
    </source>
</evidence>
<gene>
    <name evidence="8" type="ORF">METZ01_LOCUS77097</name>
</gene>
<name>A0A381UCB2_9ZZZZ</name>
<sequence>MAVNFYNSNELIMDSFNQELTEDQRLMKQSCRDFIDRVVSPFLRQDWQREWNMNPDERLPEEILKAADEISIRTLGVPEKYGGIELNAETENRSFAIIAEEIARGDSGLADKLVQNWKVSVLLRNLAPEHLQKKWFTRLVEDHTFLLAHCLTEPKGASDRWLPYNVPEAAMDTMAKKVDGGWKINGRKHYISNGFDAGLYVVYANTKPGSGMLEGTSSFLVPRDNPGLEIVRCNETIGCRFMNNGEIYFSDCFVPDDHLLSEGEALSKAAIYFRPGKIIQASKNLGVGVAAFEKTSAFVQSYERGGKLLIKHQSVASRLADMAIRITSVRTLVNQAALAVDTRSSDADALCNMAKVFASQQILKVCENALELHGGMGAMLDVGIEKLFRDASIFLHMDATVDISHFKIVKAMFPETAGKYAGKET</sequence>
<evidence type="ECO:0000259" key="5">
    <source>
        <dbReference type="Pfam" id="PF00441"/>
    </source>
</evidence>
<evidence type="ECO:0000313" key="8">
    <source>
        <dbReference type="EMBL" id="SVA24243.1"/>
    </source>
</evidence>
<evidence type="ECO:0000259" key="6">
    <source>
        <dbReference type="Pfam" id="PF02770"/>
    </source>
</evidence>
<dbReference type="Pfam" id="PF02771">
    <property type="entry name" value="Acyl-CoA_dh_N"/>
    <property type="match status" value="1"/>
</dbReference>
<dbReference type="InterPro" id="IPR009100">
    <property type="entry name" value="AcylCoA_DH/oxidase_NM_dom_sf"/>
</dbReference>
<evidence type="ECO:0000259" key="7">
    <source>
        <dbReference type="Pfam" id="PF02771"/>
    </source>
</evidence>
<dbReference type="Pfam" id="PF00441">
    <property type="entry name" value="Acyl-CoA_dh_1"/>
    <property type="match status" value="1"/>
</dbReference>
<dbReference type="InterPro" id="IPR036250">
    <property type="entry name" value="AcylCo_DH-like_C"/>
</dbReference>
<dbReference type="InterPro" id="IPR037069">
    <property type="entry name" value="AcylCoA_DH/ox_N_sf"/>
</dbReference>
<comment type="similarity">
    <text evidence="2">Belongs to the acyl-CoA dehydrogenase family.</text>
</comment>
<evidence type="ECO:0000256" key="1">
    <source>
        <dbReference type="ARBA" id="ARBA00001974"/>
    </source>
</evidence>
<organism evidence="8">
    <name type="scientific">marine metagenome</name>
    <dbReference type="NCBI Taxonomy" id="408172"/>
    <lineage>
        <taxon>unclassified sequences</taxon>
        <taxon>metagenomes</taxon>
        <taxon>ecological metagenomes</taxon>
    </lineage>
</organism>
<feature type="domain" description="Acyl-CoA dehydrogenase/oxidase C-terminal" evidence="5">
    <location>
        <begin position="276"/>
        <end position="394"/>
    </location>
</feature>
<dbReference type="InterPro" id="IPR006091">
    <property type="entry name" value="Acyl-CoA_Oxase/DH_mid-dom"/>
</dbReference>
<accession>A0A381UCB2</accession>